<proteinExistence type="predicted"/>
<feature type="region of interest" description="Disordered" evidence="1">
    <location>
        <begin position="607"/>
        <end position="673"/>
    </location>
</feature>
<evidence type="ECO:0000313" key="3">
    <source>
        <dbReference type="EMBL" id="CAE8594808.1"/>
    </source>
</evidence>
<gene>
    <name evidence="3" type="ORF">PGLA1383_LOCUS13331</name>
</gene>
<keyword evidence="2" id="KW-0472">Membrane</keyword>
<dbReference type="EMBL" id="CAJNNV010007351">
    <property type="protein sequence ID" value="CAE8594808.1"/>
    <property type="molecule type" value="Genomic_DNA"/>
</dbReference>
<evidence type="ECO:0000256" key="1">
    <source>
        <dbReference type="SAM" id="MobiDB-lite"/>
    </source>
</evidence>
<name>A0A813EB15_POLGL</name>
<keyword evidence="4" id="KW-1185">Reference proteome</keyword>
<feature type="transmembrane region" description="Helical" evidence="2">
    <location>
        <begin position="222"/>
        <end position="248"/>
    </location>
</feature>
<sequence>MAPDPVLSSHDLMWCGCPSSLPAAASTWLALLFTAHLWSEHKQLSLGGTGKPWRCLPQWPNRPEECRMFLKTFTLLALSIWTIVVSIISLLYITFVDTVVAENTDRGVYLKFHLFLYTICVGFKVALTLWPAASSSILNGFIQVLHLTVLVRQIIIPPKAALIFAIGSKVLRVWLCISTSDYRVASFWNFLIGLAAIYKNVTVLGMFMRCVQLSEPGIQGSLIAMAAVEVLLSLVFSVLSAAVEILFLKLGDAIMGEQASTDKMSAVRRMLTVFCDAQAYINSSLELIGQQDMFANFLKVRCGKTLEGIEFISLLCEPDRQRFRDFTRKGASASCGILPTALPCGSLHVPMSDSTGALLDVELYHVCIPERNGGLGHLIGIREQSREVTARITAAEQVDTTHDQVHTEETEMPLIVASQISATAIPSDKESNIPRDPVFGTLLSARVRHFGEQVVPGTSSCSHSSDASSTSSAGATAALKSIKNVDVSIDAFSPDLRIKSALIRFCDLNVGASSPSIPTMKDLLSPADFSRLSDWIQDEINSAGTAGCKSERLSPMVLNAGFGKCIISDKHELFTVCIGGQQEESSYRVGASGSSVAPGAKLQAFDTEQDQKNQEQDKDEIKGGQQEDADKSKEDYSPKQQEEEEDDEAVRVVEQDEDDEEEEDSDEEEVDEDHQINSVLRLSVFSVCRIPKMRIRRLRGTPKDLRTPAVGSLATIREFFSEGELGAVDASPTKSHQIR</sequence>
<reference evidence="3" key="1">
    <citation type="submission" date="2021-02" db="EMBL/GenBank/DDBJ databases">
        <authorList>
            <person name="Dougan E. K."/>
            <person name="Rhodes N."/>
            <person name="Thang M."/>
            <person name="Chan C."/>
        </authorList>
    </citation>
    <scope>NUCLEOTIDE SEQUENCE</scope>
</reference>
<feature type="transmembrane region" description="Helical" evidence="2">
    <location>
        <begin position="72"/>
        <end position="94"/>
    </location>
</feature>
<keyword evidence="2" id="KW-0812">Transmembrane</keyword>
<feature type="compositionally biased region" description="Basic and acidic residues" evidence="1">
    <location>
        <begin position="609"/>
        <end position="622"/>
    </location>
</feature>
<feature type="compositionally biased region" description="Acidic residues" evidence="1">
    <location>
        <begin position="655"/>
        <end position="672"/>
    </location>
</feature>
<dbReference type="Proteomes" id="UP000654075">
    <property type="component" value="Unassembled WGS sequence"/>
</dbReference>
<protein>
    <submittedName>
        <fullName evidence="3">Uncharacterized protein</fullName>
    </submittedName>
</protein>
<keyword evidence="2" id="KW-1133">Transmembrane helix</keyword>
<evidence type="ECO:0000256" key="2">
    <source>
        <dbReference type="SAM" id="Phobius"/>
    </source>
</evidence>
<comment type="caution">
    <text evidence="3">The sequence shown here is derived from an EMBL/GenBank/DDBJ whole genome shotgun (WGS) entry which is preliminary data.</text>
</comment>
<evidence type="ECO:0000313" key="4">
    <source>
        <dbReference type="Proteomes" id="UP000654075"/>
    </source>
</evidence>
<feature type="transmembrane region" description="Helical" evidence="2">
    <location>
        <begin position="114"/>
        <end position="132"/>
    </location>
</feature>
<dbReference type="AlphaFoldDB" id="A0A813EB15"/>
<feature type="compositionally biased region" description="Basic and acidic residues" evidence="1">
    <location>
        <begin position="628"/>
        <end position="641"/>
    </location>
</feature>
<accession>A0A813EB15</accession>
<organism evidence="3 4">
    <name type="scientific">Polarella glacialis</name>
    <name type="common">Dinoflagellate</name>
    <dbReference type="NCBI Taxonomy" id="89957"/>
    <lineage>
        <taxon>Eukaryota</taxon>
        <taxon>Sar</taxon>
        <taxon>Alveolata</taxon>
        <taxon>Dinophyceae</taxon>
        <taxon>Suessiales</taxon>
        <taxon>Suessiaceae</taxon>
        <taxon>Polarella</taxon>
    </lineage>
</organism>
<feature type="transmembrane region" description="Helical" evidence="2">
    <location>
        <begin position="187"/>
        <end position="210"/>
    </location>
</feature>